<evidence type="ECO:0000313" key="4">
    <source>
        <dbReference type="Proteomes" id="UP000284403"/>
    </source>
</evidence>
<dbReference type="Pfam" id="PF22600">
    <property type="entry name" value="MTPAP-like_central"/>
    <property type="match status" value="1"/>
</dbReference>
<comment type="caution">
    <text evidence="3">The sequence shown here is derived from an EMBL/GenBank/DDBJ whole genome shotgun (WGS) entry which is preliminary data.</text>
</comment>
<sequence>MVNGVGTASRQEGDCHQRILGAAKTTTAATPVMMMHRRKAVHPPPYSQSSLQTSRATERRSEARRYGASPAWRKEGSYSPTETGLTMEILDFVSYVSLNAEERLRREELITTVRRVVTELWGSAARLVVYGSYALDLSIPSSDVDLTILFDDDKSPVASAAHGDDAIGVQTRRLRRRHQLAQRLTSMGFRVNVYDFCRVPVLKLSDSFSGLSCDINVSEINAVEQVVSRQREWLSSSAEARELILITKAALKQWGLNSLFHGGLSATALYMLVFRFLEQGAGHGTATTTTSPAPHLTARRLLNFWRYASSDVFFNGYDVHDAFAVDTDGASLEASPTADSGPALVRGKVDLSAGSFRLPEVLALFRHSALALEDAMARHSLARFGSGGLSDIFADPRRDAAAAAAFVTAAPHARGGG</sequence>
<dbReference type="GO" id="GO:1990817">
    <property type="term" value="F:poly(A) RNA polymerase activity"/>
    <property type="evidence" value="ECO:0007669"/>
    <property type="project" value="InterPro"/>
</dbReference>
<dbReference type="RefSeq" id="XP_029230253.1">
    <property type="nucleotide sequence ID" value="XM_029369683.1"/>
</dbReference>
<dbReference type="EMBL" id="MKKU01000112">
    <property type="protein sequence ID" value="RNF23787.1"/>
    <property type="molecule type" value="Genomic_DNA"/>
</dbReference>
<dbReference type="GO" id="GO:0005730">
    <property type="term" value="C:nucleolus"/>
    <property type="evidence" value="ECO:0007669"/>
    <property type="project" value="TreeGrafter"/>
</dbReference>
<protein>
    <submittedName>
        <fullName evidence="3">Non-canonical poly(A) polymerase PAP2</fullName>
        <ecNumber evidence="3">2.7.7.-</ecNumber>
    </submittedName>
</protein>
<dbReference type="GO" id="GO:0031123">
    <property type="term" value="P:RNA 3'-end processing"/>
    <property type="evidence" value="ECO:0007669"/>
    <property type="project" value="TreeGrafter"/>
</dbReference>
<dbReference type="GO" id="GO:0003729">
    <property type="term" value="F:mRNA binding"/>
    <property type="evidence" value="ECO:0007669"/>
    <property type="project" value="TreeGrafter"/>
</dbReference>
<dbReference type="InterPro" id="IPR054708">
    <property type="entry name" value="MTPAP-like_central"/>
</dbReference>
<dbReference type="Gene3D" id="3.30.460.10">
    <property type="entry name" value="Beta Polymerase, domain 2"/>
    <property type="match status" value="1"/>
</dbReference>
<feature type="region of interest" description="Disordered" evidence="1">
    <location>
        <begin position="40"/>
        <end position="78"/>
    </location>
</feature>
<dbReference type="GeneID" id="40316371"/>
<dbReference type="GO" id="GO:0043634">
    <property type="term" value="P:polyadenylation-dependent ncRNA catabolic process"/>
    <property type="evidence" value="ECO:0007669"/>
    <property type="project" value="TreeGrafter"/>
</dbReference>
<keyword evidence="3" id="KW-0808">Transferase</keyword>
<dbReference type="CDD" id="cd05402">
    <property type="entry name" value="NT_PAP_TUTase"/>
    <property type="match status" value="1"/>
</dbReference>
<feature type="compositionally biased region" description="Basic and acidic residues" evidence="1">
    <location>
        <begin position="56"/>
        <end position="65"/>
    </location>
</feature>
<evidence type="ECO:0000313" key="3">
    <source>
        <dbReference type="EMBL" id="RNF23787.1"/>
    </source>
</evidence>
<proteinExistence type="predicted"/>
<feature type="domain" description="Poly(A) RNA polymerase mitochondrial-like central palm" evidence="2">
    <location>
        <begin position="85"/>
        <end position="224"/>
    </location>
</feature>
<accession>A0A422Q1K5</accession>
<dbReference type="InterPro" id="IPR045862">
    <property type="entry name" value="Trf4-like"/>
</dbReference>
<reference evidence="3 4" key="1">
    <citation type="journal article" date="2018" name="BMC Genomics">
        <title>Genomic comparison of Trypanosoma conorhini and Trypanosoma rangeli to Trypanosoma cruzi strains of high and low virulence.</title>
        <authorList>
            <person name="Bradwell K.R."/>
            <person name="Koparde V.N."/>
            <person name="Matveyev A.V."/>
            <person name="Serrano M.G."/>
            <person name="Alves J.M."/>
            <person name="Parikh H."/>
            <person name="Huang B."/>
            <person name="Lee V."/>
            <person name="Espinosa-Alvarez O."/>
            <person name="Ortiz P.A."/>
            <person name="Costa-Martins A.G."/>
            <person name="Teixeira M.M."/>
            <person name="Buck G.A."/>
        </authorList>
    </citation>
    <scope>NUCLEOTIDE SEQUENCE [LARGE SCALE GENOMIC DNA]</scope>
    <source>
        <strain evidence="3 4">025E</strain>
    </source>
</reference>
<dbReference type="InterPro" id="IPR043519">
    <property type="entry name" value="NT_sf"/>
</dbReference>
<dbReference type="AlphaFoldDB" id="A0A422Q1K5"/>
<dbReference type="GO" id="GO:0031499">
    <property type="term" value="C:TRAMP complex"/>
    <property type="evidence" value="ECO:0007669"/>
    <property type="project" value="TreeGrafter"/>
</dbReference>
<keyword evidence="4" id="KW-1185">Reference proteome</keyword>
<evidence type="ECO:0000259" key="2">
    <source>
        <dbReference type="Pfam" id="PF22600"/>
    </source>
</evidence>
<dbReference type="PANTHER" id="PTHR23092">
    <property type="entry name" value="POLY(A) RNA POLYMERASE"/>
    <property type="match status" value="1"/>
</dbReference>
<dbReference type="Proteomes" id="UP000284403">
    <property type="component" value="Unassembled WGS sequence"/>
</dbReference>
<dbReference type="GO" id="GO:0005739">
    <property type="term" value="C:mitochondrion"/>
    <property type="evidence" value="ECO:0007669"/>
    <property type="project" value="UniProtKB-ARBA"/>
</dbReference>
<dbReference type="SUPFAM" id="SSF81301">
    <property type="entry name" value="Nucleotidyltransferase"/>
    <property type="match status" value="1"/>
</dbReference>
<keyword evidence="3" id="KW-0548">Nucleotidyltransferase</keyword>
<dbReference type="Gene3D" id="1.10.1410.10">
    <property type="match status" value="1"/>
</dbReference>
<name>A0A422Q1K5_9TRYP</name>
<dbReference type="PANTHER" id="PTHR23092:SF15">
    <property type="entry name" value="INACTIVE NON-CANONICAL POLY(A) RNA POLYMERASE PROTEIN TRF4-2-RELATED"/>
    <property type="match status" value="1"/>
</dbReference>
<dbReference type="EC" id="2.7.7.-" evidence="3"/>
<gene>
    <name evidence="3" type="ORF">Tco025E_02760</name>
</gene>
<organism evidence="3 4">
    <name type="scientific">Trypanosoma conorhini</name>
    <dbReference type="NCBI Taxonomy" id="83891"/>
    <lineage>
        <taxon>Eukaryota</taxon>
        <taxon>Discoba</taxon>
        <taxon>Euglenozoa</taxon>
        <taxon>Kinetoplastea</taxon>
        <taxon>Metakinetoplastina</taxon>
        <taxon>Trypanosomatida</taxon>
        <taxon>Trypanosomatidae</taxon>
        <taxon>Trypanosoma</taxon>
    </lineage>
</organism>
<dbReference type="OrthoDB" id="273664at2759"/>
<evidence type="ECO:0000256" key="1">
    <source>
        <dbReference type="SAM" id="MobiDB-lite"/>
    </source>
</evidence>